<evidence type="ECO:0000256" key="3">
    <source>
        <dbReference type="SAM" id="Phobius"/>
    </source>
</evidence>
<evidence type="ECO:0000256" key="1">
    <source>
        <dbReference type="ARBA" id="ARBA00006068"/>
    </source>
</evidence>
<feature type="transmembrane region" description="Helical" evidence="3">
    <location>
        <begin position="59"/>
        <end position="78"/>
    </location>
</feature>
<dbReference type="PANTHER" id="PTHR33392">
    <property type="entry name" value="POLYISOPRENYL-TEICHOIC ACID--PEPTIDOGLYCAN TEICHOIC ACID TRANSFERASE TAGU"/>
    <property type="match status" value="1"/>
</dbReference>
<keyword evidence="3" id="KW-1133">Transmembrane helix</keyword>
<accession>A0A223RRY0</accession>
<feature type="compositionally biased region" description="Basic and acidic residues" evidence="2">
    <location>
        <begin position="109"/>
        <end position="128"/>
    </location>
</feature>
<feature type="domain" description="Cell envelope-related transcriptional attenuator" evidence="4">
    <location>
        <begin position="131"/>
        <end position="273"/>
    </location>
</feature>
<name>A0A223RRY0_9ACTN</name>
<evidence type="ECO:0000313" key="6">
    <source>
        <dbReference type="Proteomes" id="UP000215043"/>
    </source>
</evidence>
<dbReference type="OrthoDB" id="9782542at2"/>
<feature type="compositionally biased region" description="Gly residues" evidence="2">
    <location>
        <begin position="18"/>
        <end position="35"/>
    </location>
</feature>
<dbReference type="KEGG" id="aey:CDG81_10275"/>
<evidence type="ECO:0000259" key="4">
    <source>
        <dbReference type="Pfam" id="PF03816"/>
    </source>
</evidence>
<dbReference type="EMBL" id="CP022752">
    <property type="protein sequence ID" value="ASU78600.1"/>
    <property type="molecule type" value="Genomic_DNA"/>
</dbReference>
<reference evidence="5 6" key="1">
    <citation type="submission" date="2017-08" db="EMBL/GenBank/DDBJ databases">
        <title>The complete genome sequence of moderately halophilic actinomycete Actinopolyspora erythraea YIM 90600, the producer of novel erythromycin, novel actinopolysporins A-C and tubercidin.</title>
        <authorList>
            <person name="Yin M."/>
            <person name="Tang S."/>
        </authorList>
    </citation>
    <scope>NUCLEOTIDE SEQUENCE [LARGE SCALE GENOMIC DNA]</scope>
    <source>
        <strain evidence="5 6">YIM 90600</strain>
    </source>
</reference>
<dbReference type="Gene3D" id="3.40.630.190">
    <property type="entry name" value="LCP protein"/>
    <property type="match status" value="1"/>
</dbReference>
<gene>
    <name evidence="5" type="ORF">CDG81_10275</name>
</gene>
<dbReference type="AlphaFoldDB" id="A0A223RRY0"/>
<protein>
    <submittedName>
        <fullName evidence="5">LytR family transcriptional regulator</fullName>
    </submittedName>
</protein>
<feature type="region of interest" description="Disordered" evidence="2">
    <location>
        <begin position="108"/>
        <end position="128"/>
    </location>
</feature>
<proteinExistence type="inferred from homology"/>
<comment type="similarity">
    <text evidence="1">Belongs to the LytR/CpsA/Psr (LCP) family.</text>
</comment>
<feature type="region of interest" description="Disordered" evidence="2">
    <location>
        <begin position="1"/>
        <end position="53"/>
    </location>
</feature>
<dbReference type="InterPro" id="IPR004474">
    <property type="entry name" value="LytR_CpsA_psr"/>
</dbReference>
<dbReference type="RefSeq" id="WP_043572921.1">
    <property type="nucleotide sequence ID" value="NZ_CP022752.1"/>
</dbReference>
<evidence type="ECO:0000256" key="2">
    <source>
        <dbReference type="SAM" id="MobiDB-lite"/>
    </source>
</evidence>
<dbReference type="NCBIfam" id="TIGR00350">
    <property type="entry name" value="lytR_cpsA_psr"/>
    <property type="match status" value="1"/>
</dbReference>
<dbReference type="PANTHER" id="PTHR33392:SF6">
    <property type="entry name" value="POLYISOPRENYL-TEICHOIC ACID--PEPTIDOGLYCAN TEICHOIC ACID TRANSFERASE TAGU"/>
    <property type="match status" value="1"/>
</dbReference>
<evidence type="ECO:0000313" key="5">
    <source>
        <dbReference type="EMBL" id="ASU78600.1"/>
    </source>
</evidence>
<organism evidence="5 6">
    <name type="scientific">Actinopolyspora erythraea</name>
    <dbReference type="NCBI Taxonomy" id="414996"/>
    <lineage>
        <taxon>Bacteria</taxon>
        <taxon>Bacillati</taxon>
        <taxon>Actinomycetota</taxon>
        <taxon>Actinomycetes</taxon>
        <taxon>Actinopolysporales</taxon>
        <taxon>Actinopolysporaceae</taxon>
        <taxon>Actinopolyspora</taxon>
    </lineage>
</organism>
<dbReference type="Pfam" id="PF03816">
    <property type="entry name" value="LytR_cpsA_psr"/>
    <property type="match status" value="1"/>
</dbReference>
<keyword evidence="3" id="KW-0472">Membrane</keyword>
<sequence>MSDWSAKQPNGRSSAGRGQRGGDGSHRGAGSGGGRRSPRQHSGTASASKRGKKRRWGRGIGITVLLVLLLVVGLVVYVDSSLQRTDALADYPGRVEDTPGTNWLLVGSDSREGLDESRREELSAGDAGGRRTDTMMLLHIPSGGGEPVLVSLPRDSSVPIPGHGRAKLNAAFAFGGPRLLVRTVETVTGVRMDHYAEIGLGGFASLVKSVGGVEMCLDEPLEDPKAGVDLPAGCQQLDGAQALGFVRSRAYAEGDLQRVENQRKLLGALIDKTTSPATLLNPFRTVPLVSAAGDTFLVDNGDHVWHLAGLAGAMGDVSGGQGLSGTVPIAGFGTLHGQSVVRWDSQRASRLFEAIAADREVSERLLG</sequence>
<dbReference type="Proteomes" id="UP000215043">
    <property type="component" value="Chromosome"/>
</dbReference>
<feature type="compositionally biased region" description="Polar residues" evidence="2">
    <location>
        <begin position="1"/>
        <end position="10"/>
    </location>
</feature>
<dbReference type="InterPro" id="IPR050922">
    <property type="entry name" value="LytR/CpsA/Psr_CW_biosynth"/>
</dbReference>
<keyword evidence="3" id="KW-0812">Transmembrane</keyword>